<organism evidence="1 2">
    <name type="scientific">Loigolactobacillus rennini DSM 20253</name>
    <dbReference type="NCBI Taxonomy" id="1423796"/>
    <lineage>
        <taxon>Bacteria</taxon>
        <taxon>Bacillati</taxon>
        <taxon>Bacillota</taxon>
        <taxon>Bacilli</taxon>
        <taxon>Lactobacillales</taxon>
        <taxon>Lactobacillaceae</taxon>
        <taxon>Loigolactobacillus</taxon>
    </lineage>
</organism>
<evidence type="ECO:0000313" key="2">
    <source>
        <dbReference type="Proteomes" id="UP000051638"/>
    </source>
</evidence>
<accession>A0A0R2D098</accession>
<dbReference type="EMBL" id="AYYI01000096">
    <property type="protein sequence ID" value="KRM93372.1"/>
    <property type="molecule type" value="Genomic_DNA"/>
</dbReference>
<sequence length="63" mass="7278">MPYSKREHELALATAIAMTTADYQMEKTEAKANNKKYDPNNGIEIFEQAYQHALKYYSGNYPD</sequence>
<protein>
    <submittedName>
        <fullName evidence="1">Uncharacterized protein</fullName>
    </submittedName>
</protein>
<keyword evidence="2" id="KW-1185">Reference proteome</keyword>
<dbReference type="RefSeq" id="WP_057874775.1">
    <property type="nucleotide sequence ID" value="NZ_AYYI01000096.1"/>
</dbReference>
<proteinExistence type="predicted"/>
<dbReference type="Proteomes" id="UP000051638">
    <property type="component" value="Unassembled WGS sequence"/>
</dbReference>
<gene>
    <name evidence="1" type="ORF">FC24_GL000461</name>
</gene>
<comment type="caution">
    <text evidence="1">The sequence shown here is derived from an EMBL/GenBank/DDBJ whole genome shotgun (WGS) entry which is preliminary data.</text>
</comment>
<dbReference type="AlphaFoldDB" id="A0A0R2D098"/>
<reference evidence="1 2" key="1">
    <citation type="journal article" date="2015" name="Genome Announc.">
        <title>Expanding the biotechnology potential of lactobacilli through comparative genomics of 213 strains and associated genera.</title>
        <authorList>
            <person name="Sun Z."/>
            <person name="Harris H.M."/>
            <person name="McCann A."/>
            <person name="Guo C."/>
            <person name="Argimon S."/>
            <person name="Zhang W."/>
            <person name="Yang X."/>
            <person name="Jeffery I.B."/>
            <person name="Cooney J.C."/>
            <person name="Kagawa T.F."/>
            <person name="Liu W."/>
            <person name="Song Y."/>
            <person name="Salvetti E."/>
            <person name="Wrobel A."/>
            <person name="Rasinkangas P."/>
            <person name="Parkhill J."/>
            <person name="Rea M.C."/>
            <person name="O'Sullivan O."/>
            <person name="Ritari J."/>
            <person name="Douillard F.P."/>
            <person name="Paul Ross R."/>
            <person name="Yang R."/>
            <person name="Briner A.E."/>
            <person name="Felis G.E."/>
            <person name="de Vos W.M."/>
            <person name="Barrangou R."/>
            <person name="Klaenhammer T.R."/>
            <person name="Caufield P.W."/>
            <person name="Cui Y."/>
            <person name="Zhang H."/>
            <person name="O'Toole P.W."/>
        </authorList>
    </citation>
    <scope>NUCLEOTIDE SEQUENCE [LARGE SCALE GENOMIC DNA]</scope>
    <source>
        <strain evidence="1 2">DSM 20253</strain>
    </source>
</reference>
<dbReference type="OrthoDB" id="9969653at2"/>
<name>A0A0R2D098_9LACO</name>
<dbReference type="PATRIC" id="fig|1423796.3.peg.474"/>
<evidence type="ECO:0000313" key="1">
    <source>
        <dbReference type="EMBL" id="KRM93372.1"/>
    </source>
</evidence>